<keyword evidence="1" id="KW-0802">TPR repeat</keyword>
<dbReference type="Pfam" id="PF13414">
    <property type="entry name" value="TPR_11"/>
    <property type="match status" value="1"/>
</dbReference>
<protein>
    <submittedName>
        <fullName evidence="2">Tetratricopeptide repeat protein</fullName>
    </submittedName>
</protein>
<evidence type="ECO:0000256" key="1">
    <source>
        <dbReference type="PROSITE-ProRule" id="PRU00339"/>
    </source>
</evidence>
<dbReference type="PROSITE" id="PS50005">
    <property type="entry name" value="TPR"/>
    <property type="match status" value="1"/>
</dbReference>
<gene>
    <name evidence="2" type="ORF">UC8_02740</name>
</gene>
<dbReference type="SMART" id="SM00028">
    <property type="entry name" value="TPR"/>
    <property type="match status" value="2"/>
</dbReference>
<dbReference type="InterPro" id="IPR019734">
    <property type="entry name" value="TPR_rpt"/>
</dbReference>
<sequence length="512" mass="56421">MSDTEPDFRACLHCLGRPPRGGRILIVLALLFASLFGSANVLAQVAGEQTPMEPAAAASDPMLAMMYARLERDPNHSDSWRLVGKLEAKQGNTQGAMNALMRALQLDPENAATHFDLGQLLLSGGDAANADVHFRQCVAIAPQSDYAQQLYQQQLVLPPAGLSDGLQPPAAAVSNDVAHALAQSELGGDEASQLDAVGYEIQTFDGADDLDRRLNELRSDADPAGRRWRVFLEMGALYNSNVSLTPISRDLVDNEAESFQGFLNPELEWKALQHGAWRAGPLARGYFTVNESSQSEYDLASFQPGAFIERDLQVGSSDWIARLDHVYSLDLLEGHRLGDRHSLTASVIMIRPDLDVIYTYFTSQFSQFDDDGPDAASTSLDGNAFSGGISRFFQTENAWLPTFSLGIDLESADTEGSDYRYRAINGHGDVTCQLSERWSFVTTVGVGHRDYYDFTGPVSRNELTWRVHGKLRWKWSERFSFAAVVGHDRFASDNEDFDAERTEGGIITTLTY</sequence>
<proteinExistence type="predicted"/>
<organism evidence="2 3">
    <name type="scientific">Roseimaritima ulvae</name>
    <dbReference type="NCBI Taxonomy" id="980254"/>
    <lineage>
        <taxon>Bacteria</taxon>
        <taxon>Pseudomonadati</taxon>
        <taxon>Planctomycetota</taxon>
        <taxon>Planctomycetia</taxon>
        <taxon>Pirellulales</taxon>
        <taxon>Pirellulaceae</taxon>
        <taxon>Roseimaritima</taxon>
    </lineage>
</organism>
<evidence type="ECO:0000313" key="2">
    <source>
        <dbReference type="EMBL" id="QEG38317.1"/>
    </source>
</evidence>
<dbReference type="SUPFAM" id="SSF48452">
    <property type="entry name" value="TPR-like"/>
    <property type="match status" value="1"/>
</dbReference>
<name>A0A5B9QGT7_9BACT</name>
<dbReference type="InterPro" id="IPR011990">
    <property type="entry name" value="TPR-like_helical_dom_sf"/>
</dbReference>
<feature type="repeat" description="TPR" evidence="1">
    <location>
        <begin position="77"/>
        <end position="110"/>
    </location>
</feature>
<dbReference type="KEGG" id="rul:UC8_02740"/>
<reference evidence="2 3" key="1">
    <citation type="submission" date="2019-08" db="EMBL/GenBank/DDBJ databases">
        <title>Deep-cultivation of Planctomycetes and their phenomic and genomic characterization uncovers novel biology.</title>
        <authorList>
            <person name="Wiegand S."/>
            <person name="Jogler M."/>
            <person name="Boedeker C."/>
            <person name="Pinto D."/>
            <person name="Vollmers J."/>
            <person name="Rivas-Marin E."/>
            <person name="Kohn T."/>
            <person name="Peeters S.H."/>
            <person name="Heuer A."/>
            <person name="Rast P."/>
            <person name="Oberbeckmann S."/>
            <person name="Bunk B."/>
            <person name="Jeske O."/>
            <person name="Meyerdierks A."/>
            <person name="Storesund J.E."/>
            <person name="Kallscheuer N."/>
            <person name="Luecker S."/>
            <person name="Lage O.M."/>
            <person name="Pohl T."/>
            <person name="Merkel B.J."/>
            <person name="Hornburger P."/>
            <person name="Mueller R.-W."/>
            <person name="Bruemmer F."/>
            <person name="Labrenz M."/>
            <person name="Spormann A.M."/>
            <person name="Op den Camp H."/>
            <person name="Overmann J."/>
            <person name="Amann R."/>
            <person name="Jetten M.S.M."/>
            <person name="Mascher T."/>
            <person name="Medema M.H."/>
            <person name="Devos D.P."/>
            <person name="Kaster A.-K."/>
            <person name="Ovreas L."/>
            <person name="Rohde M."/>
            <person name="Galperin M.Y."/>
            <person name="Jogler C."/>
        </authorList>
    </citation>
    <scope>NUCLEOTIDE SEQUENCE [LARGE SCALE GENOMIC DNA]</scope>
    <source>
        <strain evidence="2 3">UC8</strain>
    </source>
</reference>
<dbReference type="EMBL" id="CP042914">
    <property type="protein sequence ID" value="QEG38317.1"/>
    <property type="molecule type" value="Genomic_DNA"/>
</dbReference>
<dbReference type="Proteomes" id="UP000325286">
    <property type="component" value="Chromosome"/>
</dbReference>
<dbReference type="AlphaFoldDB" id="A0A5B9QGT7"/>
<keyword evidence="3" id="KW-1185">Reference proteome</keyword>
<evidence type="ECO:0000313" key="3">
    <source>
        <dbReference type="Proteomes" id="UP000325286"/>
    </source>
</evidence>
<dbReference type="RefSeq" id="WP_162276019.1">
    <property type="nucleotide sequence ID" value="NZ_CP042914.1"/>
</dbReference>
<accession>A0A5B9QGT7</accession>
<dbReference type="Gene3D" id="1.25.40.10">
    <property type="entry name" value="Tetratricopeptide repeat domain"/>
    <property type="match status" value="1"/>
</dbReference>